<proteinExistence type="predicted"/>
<feature type="region of interest" description="Disordered" evidence="1">
    <location>
        <begin position="1"/>
        <end position="32"/>
    </location>
</feature>
<name>A0A8T2Q258_CERRI</name>
<keyword evidence="3" id="KW-1185">Reference proteome</keyword>
<accession>A0A8T2Q258</accession>
<dbReference type="AlphaFoldDB" id="A0A8T2Q258"/>
<dbReference type="Proteomes" id="UP000825935">
    <property type="component" value="Chromosome 39"/>
</dbReference>
<evidence type="ECO:0000313" key="2">
    <source>
        <dbReference type="EMBL" id="KAH7277531.1"/>
    </source>
</evidence>
<comment type="caution">
    <text evidence="2">The sequence shown here is derived from an EMBL/GenBank/DDBJ whole genome shotgun (WGS) entry which is preliminary data.</text>
</comment>
<protein>
    <submittedName>
        <fullName evidence="2">Uncharacterized protein</fullName>
    </submittedName>
</protein>
<organism evidence="2 3">
    <name type="scientific">Ceratopteris richardii</name>
    <name type="common">Triangle waterfern</name>
    <dbReference type="NCBI Taxonomy" id="49495"/>
    <lineage>
        <taxon>Eukaryota</taxon>
        <taxon>Viridiplantae</taxon>
        <taxon>Streptophyta</taxon>
        <taxon>Embryophyta</taxon>
        <taxon>Tracheophyta</taxon>
        <taxon>Polypodiopsida</taxon>
        <taxon>Polypodiidae</taxon>
        <taxon>Polypodiales</taxon>
        <taxon>Pteridineae</taxon>
        <taxon>Pteridaceae</taxon>
        <taxon>Parkerioideae</taxon>
        <taxon>Ceratopteris</taxon>
    </lineage>
</organism>
<evidence type="ECO:0000256" key="1">
    <source>
        <dbReference type="SAM" id="MobiDB-lite"/>
    </source>
</evidence>
<dbReference type="EMBL" id="CM035444">
    <property type="protein sequence ID" value="KAH7277531.1"/>
    <property type="molecule type" value="Genomic_DNA"/>
</dbReference>
<evidence type="ECO:0000313" key="3">
    <source>
        <dbReference type="Proteomes" id="UP000825935"/>
    </source>
</evidence>
<sequence>MSERLGQLLMAGDGEAEKAEQRRSKGDSAHRRMQTGLITELQQMEQDIMQRLSSVPANSPIKLAILSRVADCKSRIIGVLGAINHCLDLPPPHLEDKKPSLPATTKPTITKRKVAFIC</sequence>
<reference evidence="2" key="1">
    <citation type="submission" date="2021-08" db="EMBL/GenBank/DDBJ databases">
        <title>WGS assembly of Ceratopteris richardii.</title>
        <authorList>
            <person name="Marchant D.B."/>
            <person name="Chen G."/>
            <person name="Jenkins J."/>
            <person name="Shu S."/>
            <person name="Leebens-Mack J."/>
            <person name="Grimwood J."/>
            <person name="Schmutz J."/>
            <person name="Soltis P."/>
            <person name="Soltis D."/>
            <person name="Chen Z.-H."/>
        </authorList>
    </citation>
    <scope>NUCLEOTIDE SEQUENCE</scope>
    <source>
        <strain evidence="2">Whitten #5841</strain>
        <tissue evidence="2">Leaf</tissue>
    </source>
</reference>
<feature type="compositionally biased region" description="Basic and acidic residues" evidence="1">
    <location>
        <begin position="15"/>
        <end position="30"/>
    </location>
</feature>
<gene>
    <name evidence="2" type="ORF">KP509_39G056200</name>
</gene>